<reference evidence="2" key="2">
    <citation type="submission" date="2020-09" db="EMBL/GenBank/DDBJ databases">
        <authorList>
            <person name="Sun Q."/>
            <person name="Zhou Y."/>
        </authorList>
    </citation>
    <scope>NUCLEOTIDE SEQUENCE</scope>
    <source>
        <strain evidence="2">CGMCC 1.15725</strain>
    </source>
</reference>
<reference evidence="2" key="1">
    <citation type="journal article" date="2014" name="Int. J. Syst. Evol. Microbiol.">
        <title>Complete genome sequence of Corynebacterium casei LMG S-19264T (=DSM 44701T), isolated from a smear-ripened cheese.</title>
        <authorList>
            <consortium name="US DOE Joint Genome Institute (JGI-PGF)"/>
            <person name="Walter F."/>
            <person name="Albersmeier A."/>
            <person name="Kalinowski J."/>
            <person name="Ruckert C."/>
        </authorList>
    </citation>
    <scope>NUCLEOTIDE SEQUENCE</scope>
    <source>
        <strain evidence="2">CGMCC 1.15725</strain>
    </source>
</reference>
<feature type="region of interest" description="Disordered" evidence="1">
    <location>
        <begin position="35"/>
        <end position="64"/>
    </location>
</feature>
<dbReference type="AlphaFoldDB" id="A0A8J2Z0Y5"/>
<evidence type="ECO:0000313" key="2">
    <source>
        <dbReference type="EMBL" id="GGF49322.1"/>
    </source>
</evidence>
<name>A0A8J2Z0Y5_9PROT</name>
<dbReference type="EMBL" id="BMJQ01000029">
    <property type="protein sequence ID" value="GGF49322.1"/>
    <property type="molecule type" value="Genomic_DNA"/>
</dbReference>
<proteinExistence type="predicted"/>
<feature type="compositionally biased region" description="Basic and acidic residues" evidence="1">
    <location>
        <begin position="55"/>
        <end position="64"/>
    </location>
</feature>
<evidence type="ECO:0000256" key="1">
    <source>
        <dbReference type="SAM" id="MobiDB-lite"/>
    </source>
</evidence>
<protein>
    <submittedName>
        <fullName evidence="2">Uncharacterized protein</fullName>
    </submittedName>
</protein>
<sequence>MDGEIGRLDKNIWPNASHQFLLTDQRTWSLKQNNQDFQSTAPEGRRRVALKQKKLCREQAKPSE</sequence>
<keyword evidence="3" id="KW-1185">Reference proteome</keyword>
<dbReference type="Proteomes" id="UP000646365">
    <property type="component" value="Unassembled WGS sequence"/>
</dbReference>
<organism evidence="2 3">
    <name type="scientific">Aliidongia dinghuensis</name>
    <dbReference type="NCBI Taxonomy" id="1867774"/>
    <lineage>
        <taxon>Bacteria</taxon>
        <taxon>Pseudomonadati</taxon>
        <taxon>Pseudomonadota</taxon>
        <taxon>Alphaproteobacteria</taxon>
        <taxon>Rhodospirillales</taxon>
        <taxon>Dongiaceae</taxon>
        <taxon>Aliidongia</taxon>
    </lineage>
</organism>
<evidence type="ECO:0000313" key="3">
    <source>
        <dbReference type="Proteomes" id="UP000646365"/>
    </source>
</evidence>
<gene>
    <name evidence="2" type="ORF">GCM10011611_64680</name>
</gene>
<comment type="caution">
    <text evidence="2">The sequence shown here is derived from an EMBL/GenBank/DDBJ whole genome shotgun (WGS) entry which is preliminary data.</text>
</comment>
<accession>A0A8J2Z0Y5</accession>